<accession>A0A8S9N1K6</accession>
<proteinExistence type="predicted"/>
<dbReference type="GO" id="GO:0005525">
    <property type="term" value="F:GTP binding"/>
    <property type="evidence" value="ECO:0007669"/>
    <property type="project" value="InterPro"/>
</dbReference>
<feature type="coiled-coil region" evidence="1">
    <location>
        <begin position="241"/>
        <end position="321"/>
    </location>
</feature>
<dbReference type="Proteomes" id="UP000712600">
    <property type="component" value="Unassembled WGS sequence"/>
</dbReference>
<sequence length="572" mass="65391">MQLEDLRGEFAAGLDAFTKFVFEKTRPKQLGGTVMTGPVLSAITQSYLDALNNGAVPTITSAWQNVEETECRRAYDSGIEAYLAAFDQSKAPEEGALMEEHEEAVRKALAMFNANAVGAGIARKRYEDLLDKDLKKKFADYKRNAFMEADLRCTSAIQSMEKQLRAACHASNANMDNVVKKNSLAVKFRSVEDAMKHLKQQLDDSERYKLEYQKRYDESNIDKKKLEDIYRERITKLQGENSSLNERCSTLVKTLESKQEEIKEWKRKYDQFVLKQKAVEDQLKSDMEVLRTRSTTSEARLSAAREQAKSAQEETEEWKRKYDYAVGEARSALQKAASVQERSGKETQLREDALREEFTLTLTEKDEEIKEKTTKIEKAEQSLTVLRSELKSLEKLLDEERKAHIAANRRAEALSLELQAAQATVDNLQQELAQARLKETALDNKIRAASSSRGKRSRMEDVDMDIGETNNRILRTNKRSRSTRGDDNGGYEDGVSVSRGDEDTQNQQGEEEEEAEDYRKLTVQNLKHELTKYDCGHLILNKGHQSKKEILALYEAHVLPKKALEKEERKRQ</sequence>
<dbReference type="AlphaFoldDB" id="A0A8S9N1K6"/>
<evidence type="ECO:0000256" key="2">
    <source>
        <dbReference type="SAM" id="MobiDB-lite"/>
    </source>
</evidence>
<dbReference type="InterPro" id="IPR003191">
    <property type="entry name" value="Guanylate-bd/ATL_C"/>
</dbReference>
<keyword evidence="1" id="KW-0175">Coiled coil</keyword>
<evidence type="ECO:0000259" key="3">
    <source>
        <dbReference type="Pfam" id="PF02841"/>
    </source>
</evidence>
<dbReference type="InterPro" id="IPR036543">
    <property type="entry name" value="Guanylate-bd_C_sf"/>
</dbReference>
<protein>
    <recommendedName>
        <fullName evidence="3">Guanylate-binding protein/Atlastin C-terminal domain-containing protein</fullName>
    </recommendedName>
</protein>
<dbReference type="GO" id="GO:0003924">
    <property type="term" value="F:GTPase activity"/>
    <property type="evidence" value="ECO:0007669"/>
    <property type="project" value="InterPro"/>
</dbReference>
<dbReference type="Gene3D" id="1.20.1000.10">
    <property type="entry name" value="Guanylate-binding protein, C-terminal domain"/>
    <property type="match status" value="1"/>
</dbReference>
<evidence type="ECO:0000313" key="4">
    <source>
        <dbReference type="EMBL" id="KAF3486534.1"/>
    </source>
</evidence>
<evidence type="ECO:0000256" key="1">
    <source>
        <dbReference type="SAM" id="Coils"/>
    </source>
</evidence>
<name>A0A8S9N1K6_BRACR</name>
<dbReference type="PANTHER" id="PTHR10751">
    <property type="entry name" value="GUANYLATE BINDING PROTEIN"/>
    <property type="match status" value="1"/>
</dbReference>
<feature type="region of interest" description="Disordered" evidence="2">
    <location>
        <begin position="446"/>
        <end position="517"/>
    </location>
</feature>
<feature type="domain" description="Guanylate-binding protein/Atlastin C-terminal" evidence="3">
    <location>
        <begin position="31"/>
        <end position="173"/>
    </location>
</feature>
<comment type="caution">
    <text evidence="4">The sequence shown here is derived from an EMBL/GenBank/DDBJ whole genome shotgun (WGS) entry which is preliminary data.</text>
</comment>
<organism evidence="4 5">
    <name type="scientific">Brassica cretica</name>
    <name type="common">Mustard</name>
    <dbReference type="NCBI Taxonomy" id="69181"/>
    <lineage>
        <taxon>Eukaryota</taxon>
        <taxon>Viridiplantae</taxon>
        <taxon>Streptophyta</taxon>
        <taxon>Embryophyta</taxon>
        <taxon>Tracheophyta</taxon>
        <taxon>Spermatophyta</taxon>
        <taxon>Magnoliopsida</taxon>
        <taxon>eudicotyledons</taxon>
        <taxon>Gunneridae</taxon>
        <taxon>Pentapetalae</taxon>
        <taxon>rosids</taxon>
        <taxon>malvids</taxon>
        <taxon>Brassicales</taxon>
        <taxon>Brassicaceae</taxon>
        <taxon>Brassiceae</taxon>
        <taxon>Brassica</taxon>
    </lineage>
</organism>
<dbReference type="Pfam" id="PF02841">
    <property type="entry name" value="GBP_C"/>
    <property type="match status" value="1"/>
</dbReference>
<dbReference type="EMBL" id="QGKX02002183">
    <property type="protein sequence ID" value="KAF3486534.1"/>
    <property type="molecule type" value="Genomic_DNA"/>
</dbReference>
<evidence type="ECO:0000313" key="5">
    <source>
        <dbReference type="Proteomes" id="UP000712600"/>
    </source>
</evidence>
<gene>
    <name evidence="4" type="ORF">F2Q69_00055411</name>
</gene>
<dbReference type="SUPFAM" id="SSF48340">
    <property type="entry name" value="Interferon-induced guanylate-binding protein 1 (GBP1), C-terminal domain"/>
    <property type="match status" value="1"/>
</dbReference>
<reference evidence="4" key="1">
    <citation type="submission" date="2019-12" db="EMBL/GenBank/DDBJ databases">
        <title>Genome sequencing and annotation of Brassica cretica.</title>
        <authorList>
            <person name="Studholme D.J."/>
            <person name="Sarris P."/>
        </authorList>
    </citation>
    <scope>NUCLEOTIDE SEQUENCE</scope>
    <source>
        <strain evidence="4">PFS-109/04</strain>
        <tissue evidence="4">Leaf</tissue>
    </source>
</reference>
<feature type="coiled-coil region" evidence="1">
    <location>
        <begin position="362"/>
        <end position="445"/>
    </location>
</feature>